<evidence type="ECO:0000313" key="2">
    <source>
        <dbReference type="Proteomes" id="UP000075884"/>
    </source>
</evidence>
<organism evidence="1 2">
    <name type="scientific">Anopheles dirus</name>
    <dbReference type="NCBI Taxonomy" id="7168"/>
    <lineage>
        <taxon>Eukaryota</taxon>
        <taxon>Metazoa</taxon>
        <taxon>Ecdysozoa</taxon>
        <taxon>Arthropoda</taxon>
        <taxon>Hexapoda</taxon>
        <taxon>Insecta</taxon>
        <taxon>Pterygota</taxon>
        <taxon>Neoptera</taxon>
        <taxon>Endopterygota</taxon>
        <taxon>Diptera</taxon>
        <taxon>Nematocera</taxon>
        <taxon>Culicoidea</taxon>
        <taxon>Culicidae</taxon>
        <taxon>Anophelinae</taxon>
        <taxon>Anopheles</taxon>
    </lineage>
</organism>
<dbReference type="VEuPathDB" id="VectorBase:ADIR014746"/>
<keyword evidence="2" id="KW-1185">Reference proteome</keyword>
<protein>
    <submittedName>
        <fullName evidence="1">Uncharacterized protein</fullName>
    </submittedName>
</protein>
<proteinExistence type="predicted"/>
<reference evidence="1" key="2">
    <citation type="submission" date="2020-05" db="UniProtKB">
        <authorList>
            <consortium name="EnsemblMetazoa"/>
        </authorList>
    </citation>
    <scope>IDENTIFICATION</scope>
    <source>
        <strain evidence="1">WRAIR2</strain>
    </source>
</reference>
<name>A0A182NY40_9DIPT</name>
<accession>A0A182NY40</accession>
<dbReference type="AlphaFoldDB" id="A0A182NY40"/>
<sequence length="71" mass="7391">SQNTKSHSFVRIVVLFSIPAKVLTKATFVRLFPSGVPATGPASAAAVPVAAPKLAVLGAVQQRALSHERAR</sequence>
<dbReference type="Proteomes" id="UP000075884">
    <property type="component" value="Unassembled WGS sequence"/>
</dbReference>
<dbReference type="EnsemblMetazoa" id="ADIR014746-RA">
    <property type="protein sequence ID" value="ADIR014746-PA"/>
    <property type="gene ID" value="ADIR014746"/>
</dbReference>
<reference evidence="2" key="1">
    <citation type="submission" date="2013-03" db="EMBL/GenBank/DDBJ databases">
        <title>The Genome Sequence of Anopheles dirus WRAIR2.</title>
        <authorList>
            <consortium name="The Broad Institute Genomics Platform"/>
            <person name="Neafsey D.E."/>
            <person name="Walton C."/>
            <person name="Walker B."/>
            <person name="Young S.K."/>
            <person name="Zeng Q."/>
            <person name="Gargeya S."/>
            <person name="Fitzgerald M."/>
            <person name="Haas B."/>
            <person name="Abouelleil A."/>
            <person name="Allen A.W."/>
            <person name="Alvarado L."/>
            <person name="Arachchi H.M."/>
            <person name="Berlin A.M."/>
            <person name="Chapman S.B."/>
            <person name="Gainer-Dewar J."/>
            <person name="Goldberg J."/>
            <person name="Griggs A."/>
            <person name="Gujja S."/>
            <person name="Hansen M."/>
            <person name="Howarth C."/>
            <person name="Imamovic A."/>
            <person name="Ireland A."/>
            <person name="Larimer J."/>
            <person name="McCowan C."/>
            <person name="Murphy C."/>
            <person name="Pearson M."/>
            <person name="Poon T.W."/>
            <person name="Priest M."/>
            <person name="Roberts A."/>
            <person name="Saif S."/>
            <person name="Shea T."/>
            <person name="Sisk P."/>
            <person name="Sykes S."/>
            <person name="Wortman J."/>
            <person name="Nusbaum C."/>
            <person name="Birren B."/>
        </authorList>
    </citation>
    <scope>NUCLEOTIDE SEQUENCE [LARGE SCALE GENOMIC DNA]</scope>
    <source>
        <strain evidence="2">WRAIR2</strain>
    </source>
</reference>
<evidence type="ECO:0000313" key="1">
    <source>
        <dbReference type="EnsemblMetazoa" id="ADIR014746-PA"/>
    </source>
</evidence>